<feature type="modified residue" description="4-aspartylphosphate" evidence="2">
    <location>
        <position position="57"/>
    </location>
</feature>
<feature type="domain" description="Response regulatory" evidence="3">
    <location>
        <begin position="8"/>
        <end position="124"/>
    </location>
</feature>
<sequence>MATEGKKTVLIVEDDEFLRSLAAKRLEKDGLAVKDAINGEMALKIIKEETFDLILLDLLLPGTDGFAVLEQARQMATGREVPIVVFSNLGEKADIERAKKLGANDFLVKANFTLDDIVDKIHSYLK</sequence>
<evidence type="ECO:0000313" key="4">
    <source>
        <dbReference type="EMBL" id="PIR45366.1"/>
    </source>
</evidence>
<dbReference type="AlphaFoldDB" id="A0A2H0RG60"/>
<keyword evidence="1 2" id="KW-0597">Phosphoprotein</keyword>
<dbReference type="GO" id="GO:0000160">
    <property type="term" value="P:phosphorelay signal transduction system"/>
    <property type="evidence" value="ECO:0007669"/>
    <property type="project" value="InterPro"/>
</dbReference>
<dbReference type="Pfam" id="PF00072">
    <property type="entry name" value="Response_reg"/>
    <property type="match status" value="1"/>
</dbReference>
<gene>
    <name evidence="4" type="ORF">COV09_01785</name>
</gene>
<dbReference type="InterPro" id="IPR050595">
    <property type="entry name" value="Bact_response_regulator"/>
</dbReference>
<evidence type="ECO:0000259" key="3">
    <source>
        <dbReference type="PROSITE" id="PS50110"/>
    </source>
</evidence>
<name>A0A2H0RG60_9BACT</name>
<dbReference type="Gene3D" id="3.40.50.2300">
    <property type="match status" value="1"/>
</dbReference>
<evidence type="ECO:0000313" key="5">
    <source>
        <dbReference type="Proteomes" id="UP000230906"/>
    </source>
</evidence>
<proteinExistence type="predicted"/>
<dbReference type="Proteomes" id="UP000230906">
    <property type="component" value="Unassembled WGS sequence"/>
</dbReference>
<organism evidence="4 5">
    <name type="scientific">Candidatus Vogelbacteria bacterium CG10_big_fil_rev_8_21_14_0_10_50_13</name>
    <dbReference type="NCBI Taxonomy" id="1975044"/>
    <lineage>
        <taxon>Bacteria</taxon>
        <taxon>Candidatus Vogeliibacteriota</taxon>
    </lineage>
</organism>
<dbReference type="PANTHER" id="PTHR44591:SF3">
    <property type="entry name" value="RESPONSE REGULATORY DOMAIN-CONTAINING PROTEIN"/>
    <property type="match status" value="1"/>
</dbReference>
<dbReference type="SMART" id="SM00448">
    <property type="entry name" value="REC"/>
    <property type="match status" value="1"/>
</dbReference>
<dbReference type="InterPro" id="IPR001789">
    <property type="entry name" value="Sig_transdc_resp-reg_receiver"/>
</dbReference>
<evidence type="ECO:0000256" key="2">
    <source>
        <dbReference type="PROSITE-ProRule" id="PRU00169"/>
    </source>
</evidence>
<dbReference type="EMBL" id="PCYJ01000027">
    <property type="protein sequence ID" value="PIR45366.1"/>
    <property type="molecule type" value="Genomic_DNA"/>
</dbReference>
<dbReference type="PANTHER" id="PTHR44591">
    <property type="entry name" value="STRESS RESPONSE REGULATOR PROTEIN 1"/>
    <property type="match status" value="1"/>
</dbReference>
<comment type="caution">
    <text evidence="4">The sequence shown here is derived from an EMBL/GenBank/DDBJ whole genome shotgun (WGS) entry which is preliminary data.</text>
</comment>
<evidence type="ECO:0000256" key="1">
    <source>
        <dbReference type="ARBA" id="ARBA00022553"/>
    </source>
</evidence>
<dbReference type="InterPro" id="IPR011006">
    <property type="entry name" value="CheY-like_superfamily"/>
</dbReference>
<accession>A0A2H0RG60</accession>
<protein>
    <submittedName>
        <fullName evidence="4">Response regulator</fullName>
    </submittedName>
</protein>
<dbReference type="PROSITE" id="PS50110">
    <property type="entry name" value="RESPONSE_REGULATORY"/>
    <property type="match status" value="1"/>
</dbReference>
<reference evidence="4 5" key="1">
    <citation type="submission" date="2017-09" db="EMBL/GenBank/DDBJ databases">
        <title>Depth-based differentiation of microbial function through sediment-hosted aquifers and enrichment of novel symbionts in the deep terrestrial subsurface.</title>
        <authorList>
            <person name="Probst A.J."/>
            <person name="Ladd B."/>
            <person name="Jarett J.K."/>
            <person name="Geller-Mcgrath D.E."/>
            <person name="Sieber C.M."/>
            <person name="Emerson J.B."/>
            <person name="Anantharaman K."/>
            <person name="Thomas B.C."/>
            <person name="Malmstrom R."/>
            <person name="Stieglmeier M."/>
            <person name="Klingl A."/>
            <person name="Woyke T."/>
            <person name="Ryan C.M."/>
            <person name="Banfield J.F."/>
        </authorList>
    </citation>
    <scope>NUCLEOTIDE SEQUENCE [LARGE SCALE GENOMIC DNA]</scope>
    <source>
        <strain evidence="4">CG10_big_fil_rev_8_21_14_0_10_50_13</strain>
    </source>
</reference>
<dbReference type="SUPFAM" id="SSF52172">
    <property type="entry name" value="CheY-like"/>
    <property type="match status" value="1"/>
</dbReference>